<organism evidence="2 3">
    <name type="scientific">Pseudoalteromonas aurantia 208</name>
    <dbReference type="NCBI Taxonomy" id="1314867"/>
    <lineage>
        <taxon>Bacteria</taxon>
        <taxon>Pseudomonadati</taxon>
        <taxon>Pseudomonadota</taxon>
        <taxon>Gammaproteobacteria</taxon>
        <taxon>Alteromonadales</taxon>
        <taxon>Pseudoalteromonadaceae</taxon>
        <taxon>Pseudoalteromonas</taxon>
    </lineage>
</organism>
<evidence type="ECO:0008006" key="4">
    <source>
        <dbReference type="Google" id="ProtNLM"/>
    </source>
</evidence>
<reference evidence="2 3" key="1">
    <citation type="submission" date="2015-03" db="EMBL/GenBank/DDBJ databases">
        <title>Genome sequence of Pseudoalteromonas aurantia.</title>
        <authorList>
            <person name="Xie B.-B."/>
            <person name="Rong J.-C."/>
            <person name="Qin Q.-L."/>
            <person name="Zhang Y.-Z."/>
        </authorList>
    </citation>
    <scope>NUCLEOTIDE SEQUENCE [LARGE SCALE GENOMIC DNA]</scope>
    <source>
        <strain evidence="2 3">208</strain>
    </source>
</reference>
<evidence type="ECO:0000313" key="2">
    <source>
        <dbReference type="EMBL" id="MBE0368684.1"/>
    </source>
</evidence>
<keyword evidence="3" id="KW-1185">Reference proteome</keyword>
<gene>
    <name evidence="2" type="ORF">PAUR_a2346</name>
</gene>
<dbReference type="EMBL" id="AQGV01000012">
    <property type="protein sequence ID" value="MBE0368684.1"/>
    <property type="molecule type" value="Genomic_DNA"/>
</dbReference>
<feature type="transmembrane region" description="Helical" evidence="1">
    <location>
        <begin position="12"/>
        <end position="32"/>
    </location>
</feature>
<evidence type="ECO:0000313" key="3">
    <source>
        <dbReference type="Proteomes" id="UP000615755"/>
    </source>
</evidence>
<accession>A0ABR9ECG6</accession>
<evidence type="ECO:0000256" key="1">
    <source>
        <dbReference type="SAM" id="Phobius"/>
    </source>
</evidence>
<keyword evidence="1" id="KW-0472">Membrane</keyword>
<comment type="caution">
    <text evidence="2">The sequence shown here is derived from an EMBL/GenBank/DDBJ whole genome shotgun (WGS) entry which is preliminary data.</text>
</comment>
<name>A0ABR9ECG6_9GAMM</name>
<sequence>MLKDLTPLIPVLSLAVAALAVFFGPLISMIVANRKSRHDLRVANKQIIAPIRQSWINELRILLADITGKCAHYWAAGYEDRSDSEYLHITEAISRLNLYLNLNEEDHLQLLEHIKEMEAAISSGSSLENDARFWAAHRSTISQSQLILKREWERVKNEI</sequence>
<keyword evidence="1" id="KW-1133">Transmembrane helix</keyword>
<dbReference type="RefSeq" id="WP_192507926.1">
    <property type="nucleotide sequence ID" value="NZ_AQGV01000012.1"/>
</dbReference>
<proteinExistence type="predicted"/>
<dbReference type="Proteomes" id="UP000615755">
    <property type="component" value="Unassembled WGS sequence"/>
</dbReference>
<protein>
    <recommendedName>
        <fullName evidence="4">DUF2489 domain-containing protein</fullName>
    </recommendedName>
</protein>
<keyword evidence="1" id="KW-0812">Transmembrane</keyword>